<organism evidence="2 3">
    <name type="scientific">Nannochloropsis gaditana</name>
    <dbReference type="NCBI Taxonomy" id="72520"/>
    <lineage>
        <taxon>Eukaryota</taxon>
        <taxon>Sar</taxon>
        <taxon>Stramenopiles</taxon>
        <taxon>Ochrophyta</taxon>
        <taxon>Eustigmatophyceae</taxon>
        <taxon>Eustigmatales</taxon>
        <taxon>Monodopsidaceae</taxon>
        <taxon>Nannochloropsis</taxon>
    </lineage>
</organism>
<comment type="caution">
    <text evidence="2">The sequence shown here is derived from an EMBL/GenBank/DDBJ whole genome shotgun (WGS) entry which is preliminary data.</text>
</comment>
<dbReference type="OrthoDB" id="199236at2759"/>
<dbReference type="AlphaFoldDB" id="W7TIX6"/>
<dbReference type="Proteomes" id="UP000019335">
    <property type="component" value="Chromosome 7"/>
</dbReference>
<dbReference type="EMBL" id="AZIL01000541">
    <property type="protein sequence ID" value="EWM26960.1"/>
    <property type="molecule type" value="Genomic_DNA"/>
</dbReference>
<gene>
    <name evidence="2" type="ORF">Naga_101032g1</name>
</gene>
<feature type="compositionally biased region" description="Pro residues" evidence="1">
    <location>
        <begin position="73"/>
        <end position="83"/>
    </location>
</feature>
<feature type="region of interest" description="Disordered" evidence="1">
    <location>
        <begin position="37"/>
        <end position="107"/>
    </location>
</feature>
<name>W7TIX6_9STRA</name>
<feature type="compositionally biased region" description="Basic residues" evidence="1">
    <location>
        <begin position="42"/>
        <end position="52"/>
    </location>
</feature>
<keyword evidence="3" id="KW-1185">Reference proteome</keyword>
<evidence type="ECO:0000313" key="3">
    <source>
        <dbReference type="Proteomes" id="UP000019335"/>
    </source>
</evidence>
<reference evidence="2 3" key="1">
    <citation type="journal article" date="2014" name="Mol. Plant">
        <title>Chromosome Scale Genome Assembly and Transcriptome Profiling of Nannochloropsis gaditana in Nitrogen Depletion.</title>
        <authorList>
            <person name="Corteggiani Carpinelli E."/>
            <person name="Telatin A."/>
            <person name="Vitulo N."/>
            <person name="Forcato C."/>
            <person name="D'Angelo M."/>
            <person name="Schiavon R."/>
            <person name="Vezzi A."/>
            <person name="Giacometti G.M."/>
            <person name="Morosinotto T."/>
            <person name="Valle G."/>
        </authorList>
    </citation>
    <scope>NUCLEOTIDE SEQUENCE [LARGE SCALE GENOMIC DNA]</scope>
    <source>
        <strain evidence="2 3">B-31</strain>
    </source>
</reference>
<protein>
    <submittedName>
        <fullName evidence="2">Uncharacterized protein</fullName>
    </submittedName>
</protein>
<sequence>MAALFEAFIDSAISLLPPGIPPPLPIFNRISNTVRFGMGKAPRGRKGGRSKGGRYFAPKARGEGLTKRQCTQRPPPQHYPPPGSTAKRKGRARKQGDRNGHAFSNDYRSRDRGFVLAPKSHQKGGNLFDVMPVGVTRLKKSEKKVGVAILKTLTPGTPRETREENIASPARVTDGIFPNVASTFWKKR</sequence>
<evidence type="ECO:0000313" key="2">
    <source>
        <dbReference type="EMBL" id="EWM26960.1"/>
    </source>
</evidence>
<accession>W7TIX6</accession>
<proteinExistence type="predicted"/>
<evidence type="ECO:0000256" key="1">
    <source>
        <dbReference type="SAM" id="MobiDB-lite"/>
    </source>
</evidence>